<evidence type="ECO:0000256" key="1">
    <source>
        <dbReference type="ARBA" id="ARBA00022837"/>
    </source>
</evidence>
<keyword evidence="4" id="KW-1185">Reference proteome</keyword>
<dbReference type="AlphaFoldDB" id="A0A8S4PIA7"/>
<comment type="caution">
    <text evidence="3">The sequence shown here is derived from an EMBL/GenBank/DDBJ whole genome shotgun (WGS) entry which is preliminary data.</text>
</comment>
<proteinExistence type="predicted"/>
<name>A0A8S4PIA7_OWEFU</name>
<dbReference type="InterPro" id="IPR011992">
    <property type="entry name" value="EF-hand-dom_pair"/>
</dbReference>
<protein>
    <recommendedName>
        <fullName evidence="2">EF-hand domain-containing protein</fullName>
    </recommendedName>
</protein>
<dbReference type="PROSITE" id="PS00018">
    <property type="entry name" value="EF_HAND_1"/>
    <property type="match status" value="3"/>
</dbReference>
<dbReference type="InterPro" id="IPR002048">
    <property type="entry name" value="EF_hand_dom"/>
</dbReference>
<keyword evidence="1" id="KW-0106">Calcium</keyword>
<sequence length="453" mass="54094">MRALRPYFPLSCTVIFFNMANNFKRDSFWMAKIKNQFYMLFDRNLNGVVGKKDFDMAFQDLVLRRDWKDGSPMWKRANVMKSNLWTNLTSDADKNNQISLVEWCTFWADFAANYEKKNDIPLWFREYIDITFHIIDKNGDGLIDEVEFVGFYYESRHIPNTFLCFVESAYRKIIMNGQRVLDIALFREMILGFTVSRDVETIGNTFGEMIVKQLVSRAEFNRTDIWEKKNKYQFYTWFDQDKNGVVSKNDFDIHVKNILTLTNWTEGSPMWVRLNDVFSNMWKAVKYIADTNLDDMVTIDEWLNALEKMCRQIQTKTLQIPQWYLRYMDVYFDVFDRLGNSDGWVEKEEWVTYYGKCLKLPQERSEKYFKNITYEQPNQPVMRYPFSFLLPYIWQNLLHFLFDLFVMARDANGPNDPTQINYDYTRGPPTGPSLFDREEGLIENRIASVMYNG</sequence>
<evidence type="ECO:0000313" key="3">
    <source>
        <dbReference type="EMBL" id="CAH1793481.1"/>
    </source>
</evidence>
<dbReference type="Proteomes" id="UP000749559">
    <property type="component" value="Unassembled WGS sequence"/>
</dbReference>
<accession>A0A8S4PIA7</accession>
<dbReference type="SUPFAM" id="SSF47473">
    <property type="entry name" value="EF-hand"/>
    <property type="match status" value="2"/>
</dbReference>
<evidence type="ECO:0000313" key="4">
    <source>
        <dbReference type="Proteomes" id="UP000749559"/>
    </source>
</evidence>
<evidence type="ECO:0000259" key="2">
    <source>
        <dbReference type="PROSITE" id="PS50222"/>
    </source>
</evidence>
<organism evidence="3 4">
    <name type="scientific">Owenia fusiformis</name>
    <name type="common">Polychaete worm</name>
    <dbReference type="NCBI Taxonomy" id="6347"/>
    <lineage>
        <taxon>Eukaryota</taxon>
        <taxon>Metazoa</taxon>
        <taxon>Spiralia</taxon>
        <taxon>Lophotrochozoa</taxon>
        <taxon>Annelida</taxon>
        <taxon>Polychaeta</taxon>
        <taxon>Sedentaria</taxon>
        <taxon>Canalipalpata</taxon>
        <taxon>Sabellida</taxon>
        <taxon>Oweniida</taxon>
        <taxon>Oweniidae</taxon>
        <taxon>Owenia</taxon>
    </lineage>
</organism>
<dbReference type="GO" id="GO:0005509">
    <property type="term" value="F:calcium ion binding"/>
    <property type="evidence" value="ECO:0007669"/>
    <property type="project" value="InterPro"/>
</dbReference>
<feature type="domain" description="EF-hand" evidence="2">
    <location>
        <begin position="123"/>
        <end position="158"/>
    </location>
</feature>
<dbReference type="EMBL" id="CAIIXF020000009">
    <property type="protein sequence ID" value="CAH1793481.1"/>
    <property type="molecule type" value="Genomic_DNA"/>
</dbReference>
<dbReference type="Gene3D" id="1.10.238.10">
    <property type="entry name" value="EF-hand"/>
    <property type="match status" value="2"/>
</dbReference>
<reference evidence="3" key="1">
    <citation type="submission" date="2022-03" db="EMBL/GenBank/DDBJ databases">
        <authorList>
            <person name="Martin C."/>
        </authorList>
    </citation>
    <scope>NUCLEOTIDE SEQUENCE</scope>
</reference>
<dbReference type="OrthoDB" id="9974725at2759"/>
<dbReference type="InterPro" id="IPR018247">
    <property type="entry name" value="EF_Hand_1_Ca_BS"/>
</dbReference>
<dbReference type="PROSITE" id="PS50222">
    <property type="entry name" value="EF_HAND_2"/>
    <property type="match status" value="1"/>
</dbReference>
<gene>
    <name evidence="3" type="ORF">OFUS_LOCUS18325</name>
</gene>